<keyword evidence="2" id="KW-1185">Reference proteome</keyword>
<evidence type="ECO:0000313" key="1">
    <source>
        <dbReference type="EMBL" id="MBJ8349728.1"/>
    </source>
</evidence>
<protein>
    <submittedName>
        <fullName evidence="1">Protein phosphatase 2C family protein</fullName>
    </submittedName>
</protein>
<dbReference type="RefSeq" id="WP_199567651.1">
    <property type="nucleotide sequence ID" value="NZ_JAENBP010000003.1"/>
</dbReference>
<sequence length="260" mass="30575">MIVENFLSLKGTSLFNEDIVGFYQNYFWLMDGVTDLFDMDLFQEGSDSKKLVSLINEVLPNHLNDELSLKSILKNTLSEINHQTKMLFDSEAIQKYKLPTFTIIFIRKTRNNQIEYMVLGDSSLIIEGQTIISDHRISRFSENDLKKFRKIFDSEKRKEILIDTRKKLNQKNGYWIGSLDAYGLDYALVGTLQIKENQRLILCSDGFLDYFKFKNNILELEFTTENIIRIISDIFKNEDKEKSNKFKKRDDISILTLRMK</sequence>
<dbReference type="Gene3D" id="3.60.40.10">
    <property type="entry name" value="PPM-type phosphatase domain"/>
    <property type="match status" value="1"/>
</dbReference>
<dbReference type="Proteomes" id="UP000644875">
    <property type="component" value="Unassembled WGS sequence"/>
</dbReference>
<dbReference type="AlphaFoldDB" id="A0A934UDJ1"/>
<dbReference type="SUPFAM" id="SSF81606">
    <property type="entry name" value="PP2C-like"/>
    <property type="match status" value="1"/>
</dbReference>
<proteinExistence type="predicted"/>
<reference evidence="1 2" key="1">
    <citation type="journal article" date="2021" name="Int. J. Syst. Evol. Microbiol.">
        <title>Streptococcus vicugnae sp. nov., isolated from faeces of alpacas (Vicugna pacos) and cattle (Bos taurus), Streptococcus zalophi sp. nov., and Streptococcus pacificus sp. nov., isolated from respiratory tract of California sea lions (Zalophus californianus).</title>
        <authorList>
            <person name="Volokhov D.V."/>
            <person name="Zagorodnyaya T.A."/>
            <person name="Shen Z."/>
            <person name="Blom J."/>
            <person name="Furtak V.A."/>
            <person name="Eisenberg T."/>
            <person name="Fan P."/>
            <person name="Jeong K.C."/>
            <person name="Gao Y."/>
            <person name="Zhang S."/>
            <person name="Amselle M."/>
        </authorList>
    </citation>
    <scope>NUCLEOTIDE SEQUENCE [LARGE SCALE GENOMIC DNA]</scope>
    <source>
        <strain evidence="2">CSL7508-lung</strain>
    </source>
</reference>
<organism evidence="1 2">
    <name type="scientific">Streptococcus zalophi</name>
    <dbReference type="NCBI Taxonomy" id="640031"/>
    <lineage>
        <taxon>Bacteria</taxon>
        <taxon>Bacillati</taxon>
        <taxon>Bacillota</taxon>
        <taxon>Bacilli</taxon>
        <taxon>Lactobacillales</taxon>
        <taxon>Streptococcaceae</taxon>
        <taxon>Streptococcus</taxon>
    </lineage>
</organism>
<dbReference type="EMBL" id="JAENBP010000003">
    <property type="protein sequence ID" value="MBJ8349728.1"/>
    <property type="molecule type" value="Genomic_DNA"/>
</dbReference>
<gene>
    <name evidence="1" type="ORF">JHK64_03650</name>
</gene>
<evidence type="ECO:0000313" key="2">
    <source>
        <dbReference type="Proteomes" id="UP000644875"/>
    </source>
</evidence>
<comment type="caution">
    <text evidence="1">The sequence shown here is derived from an EMBL/GenBank/DDBJ whole genome shotgun (WGS) entry which is preliminary data.</text>
</comment>
<accession>A0A934UDJ1</accession>
<name>A0A934UDJ1_9STRE</name>
<dbReference type="InterPro" id="IPR036457">
    <property type="entry name" value="PPM-type-like_dom_sf"/>
</dbReference>